<keyword evidence="8" id="KW-1185">Reference proteome</keyword>
<dbReference type="Gene3D" id="2.30.30.240">
    <property type="entry name" value="PRC-barrel domain"/>
    <property type="match status" value="1"/>
</dbReference>
<keyword evidence="2 5" id="KW-0690">Ribosome biogenesis</keyword>
<dbReference type="Proteomes" id="UP000070675">
    <property type="component" value="Unassembled WGS sequence"/>
</dbReference>
<dbReference type="GO" id="GO:0005840">
    <property type="term" value="C:ribosome"/>
    <property type="evidence" value="ECO:0007669"/>
    <property type="project" value="InterPro"/>
</dbReference>
<dbReference type="GO" id="GO:0006364">
    <property type="term" value="P:rRNA processing"/>
    <property type="evidence" value="ECO:0007669"/>
    <property type="project" value="UniProtKB-UniRule"/>
</dbReference>
<keyword evidence="1 5" id="KW-0963">Cytoplasm</keyword>
<dbReference type="GO" id="GO:0043022">
    <property type="term" value="F:ribosome binding"/>
    <property type="evidence" value="ECO:0007669"/>
    <property type="project" value="InterPro"/>
</dbReference>
<dbReference type="EMBL" id="LSCR01000002">
    <property type="protein sequence ID" value="KXB35495.1"/>
    <property type="molecule type" value="Genomic_DNA"/>
</dbReference>
<dbReference type="GO" id="GO:0042274">
    <property type="term" value="P:ribosomal small subunit biogenesis"/>
    <property type="evidence" value="ECO:0007669"/>
    <property type="project" value="UniProtKB-UniRule"/>
</dbReference>
<dbReference type="InterPro" id="IPR011033">
    <property type="entry name" value="PRC_barrel-like_sf"/>
</dbReference>
<dbReference type="InterPro" id="IPR056792">
    <property type="entry name" value="PRC_RimM"/>
</dbReference>
<evidence type="ECO:0000256" key="3">
    <source>
        <dbReference type="ARBA" id="ARBA00022552"/>
    </source>
</evidence>
<evidence type="ECO:0000256" key="2">
    <source>
        <dbReference type="ARBA" id="ARBA00022517"/>
    </source>
</evidence>
<organism evidence="7 8">
    <name type="scientific">Atopobium deltae</name>
    <dbReference type="NCBI Taxonomy" id="1393034"/>
    <lineage>
        <taxon>Bacteria</taxon>
        <taxon>Bacillati</taxon>
        <taxon>Actinomycetota</taxon>
        <taxon>Coriobacteriia</taxon>
        <taxon>Coriobacteriales</taxon>
        <taxon>Atopobiaceae</taxon>
        <taxon>Atopobium</taxon>
    </lineage>
</organism>
<evidence type="ECO:0000256" key="5">
    <source>
        <dbReference type="HAMAP-Rule" id="MF_00014"/>
    </source>
</evidence>
<dbReference type="PANTHER" id="PTHR33692">
    <property type="entry name" value="RIBOSOME MATURATION FACTOR RIMM"/>
    <property type="match status" value="1"/>
</dbReference>
<evidence type="ECO:0000313" key="7">
    <source>
        <dbReference type="EMBL" id="KXB35495.1"/>
    </source>
</evidence>
<comment type="function">
    <text evidence="5">An accessory protein needed during the final step in the assembly of 30S ribosomal subunit, possibly for assembly of the head region. Essential for efficient processing of 16S rRNA. May be needed both before and after RbfA during the maturation of 16S rRNA. It has affinity for free ribosomal 30S subunits but not for 70S ribosomes.</text>
</comment>
<accession>A0A133XX21</accession>
<comment type="domain">
    <text evidence="5">The PRC barrel domain binds ribosomal protein uS19.</text>
</comment>
<dbReference type="Pfam" id="PF24986">
    <property type="entry name" value="PRC_RimM"/>
    <property type="match status" value="1"/>
</dbReference>
<dbReference type="PATRIC" id="fig|1393034.3.peg.139"/>
<evidence type="ECO:0000259" key="6">
    <source>
        <dbReference type="Pfam" id="PF24986"/>
    </source>
</evidence>
<name>A0A133XX21_9ACTN</name>
<dbReference type="Gene3D" id="2.40.30.60">
    <property type="entry name" value="RimM"/>
    <property type="match status" value="1"/>
</dbReference>
<dbReference type="PANTHER" id="PTHR33692:SF1">
    <property type="entry name" value="RIBOSOME MATURATION FACTOR RIMM"/>
    <property type="match status" value="1"/>
</dbReference>
<comment type="caution">
    <text evidence="7">The sequence shown here is derived from an EMBL/GenBank/DDBJ whole genome shotgun (WGS) entry which is preliminary data.</text>
</comment>
<reference evidence="8" key="1">
    <citation type="submission" date="2016-01" db="EMBL/GenBank/DDBJ databases">
        <authorList>
            <person name="Mitreva M."/>
            <person name="Pepin K.H."/>
            <person name="Mihindukulasuriya K.A."/>
            <person name="Fulton R."/>
            <person name="Fronick C."/>
            <person name="O'Laughlin M."/>
            <person name="Miner T."/>
            <person name="Herter B."/>
            <person name="Rosa B.A."/>
            <person name="Cordes M."/>
            <person name="Tomlinson C."/>
            <person name="Wollam A."/>
            <person name="Palsikar V.B."/>
            <person name="Mardis E.R."/>
            <person name="Wilson R.K."/>
        </authorList>
    </citation>
    <scope>NUCLEOTIDE SEQUENCE [LARGE SCALE GENOMIC DNA]</scope>
    <source>
        <strain evidence="8">DNF00019</strain>
    </source>
</reference>
<comment type="subcellular location">
    <subcellularLocation>
        <location evidence="5">Cytoplasm</location>
    </subcellularLocation>
</comment>
<dbReference type="GO" id="GO:0005737">
    <property type="term" value="C:cytoplasm"/>
    <property type="evidence" value="ECO:0007669"/>
    <property type="project" value="UniProtKB-SubCell"/>
</dbReference>
<protein>
    <recommendedName>
        <fullName evidence="5">Ribosome maturation factor RimM</fullName>
    </recommendedName>
</protein>
<dbReference type="HAMAP" id="MF_00014">
    <property type="entry name" value="Ribosome_mat_RimM"/>
    <property type="match status" value="1"/>
</dbReference>
<dbReference type="InterPro" id="IPR036976">
    <property type="entry name" value="RimM_N_sf"/>
</dbReference>
<dbReference type="RefSeq" id="WP_066304461.1">
    <property type="nucleotide sequence ID" value="NZ_KQ959484.1"/>
</dbReference>
<feature type="domain" description="Ribosome maturation factor RimM PRC barrel" evidence="6">
    <location>
        <begin position="131"/>
        <end position="195"/>
    </location>
</feature>
<dbReference type="SUPFAM" id="SSF50346">
    <property type="entry name" value="PRC-barrel domain"/>
    <property type="match status" value="1"/>
</dbReference>
<evidence type="ECO:0000256" key="4">
    <source>
        <dbReference type="ARBA" id="ARBA00023186"/>
    </source>
</evidence>
<dbReference type="STRING" id="1393034.HMPREF3192_00145"/>
<comment type="similarity">
    <text evidence="5">Belongs to the RimM family.</text>
</comment>
<dbReference type="InterPro" id="IPR011961">
    <property type="entry name" value="RimM"/>
</dbReference>
<sequence>MFEELTAVARVAKTYGSKGEVVVATTNNLPFLLAQHMRVCILPPELTGHRWFTVKAIQGDDAHNDAHDDAHNDASAAVGATAHDAFHARSGVVVSFNEVTTMNQAQTLVGKTICVPTHALPEDVVRYNAADLIGTRVIDANYGELGTIDDILFGPTQNVWVIQGRYGEILLPAVDEFIEGFDEAGSIRVCTPTGLIEKPDEGEKH</sequence>
<keyword evidence="3 5" id="KW-0698">rRNA processing</keyword>
<proteinExistence type="inferred from homology"/>
<keyword evidence="4 5" id="KW-0143">Chaperone</keyword>
<comment type="subunit">
    <text evidence="5">Binds ribosomal protein uS19.</text>
</comment>
<gene>
    <name evidence="5" type="primary">rimM</name>
    <name evidence="7" type="ORF">HMPREF3192_00145</name>
</gene>
<evidence type="ECO:0000256" key="1">
    <source>
        <dbReference type="ARBA" id="ARBA00022490"/>
    </source>
</evidence>
<evidence type="ECO:0000313" key="8">
    <source>
        <dbReference type="Proteomes" id="UP000070675"/>
    </source>
</evidence>
<dbReference type="AlphaFoldDB" id="A0A133XX21"/>